<dbReference type="AlphaFoldDB" id="A0A2N3Y160"/>
<accession>A0A2N3Y160</accession>
<name>A0A2N3Y160_SACSN</name>
<dbReference type="InterPro" id="IPR036388">
    <property type="entry name" value="WH-like_DNA-bd_sf"/>
</dbReference>
<dbReference type="Proteomes" id="UP000233786">
    <property type="component" value="Unassembled WGS sequence"/>
</dbReference>
<keyword evidence="2" id="KW-0805">Transcription regulation</keyword>
<organism evidence="6 7">
    <name type="scientific">Saccharopolyspora spinosa</name>
    <dbReference type="NCBI Taxonomy" id="60894"/>
    <lineage>
        <taxon>Bacteria</taxon>
        <taxon>Bacillati</taxon>
        <taxon>Actinomycetota</taxon>
        <taxon>Actinomycetes</taxon>
        <taxon>Pseudonocardiales</taxon>
        <taxon>Pseudonocardiaceae</taxon>
        <taxon>Saccharopolyspora</taxon>
    </lineage>
</organism>
<dbReference type="SUPFAM" id="SSF46785">
    <property type="entry name" value="Winged helix' DNA-binding domain"/>
    <property type="match status" value="1"/>
</dbReference>
<comment type="caution">
    <text evidence="6">The sequence shown here is derived from an EMBL/GenBank/DDBJ whole genome shotgun (WGS) entry which is preliminary data.</text>
</comment>
<comment type="similarity">
    <text evidence="1">Belongs to the LysR transcriptional regulatory family.</text>
</comment>
<keyword evidence="4" id="KW-0804">Transcription</keyword>
<evidence type="ECO:0000256" key="2">
    <source>
        <dbReference type="ARBA" id="ARBA00023015"/>
    </source>
</evidence>
<dbReference type="InterPro" id="IPR005119">
    <property type="entry name" value="LysR_subst-bd"/>
</dbReference>
<evidence type="ECO:0000259" key="5">
    <source>
        <dbReference type="PROSITE" id="PS50931"/>
    </source>
</evidence>
<dbReference type="RefSeq" id="WP_010315052.1">
    <property type="nucleotide sequence ID" value="NZ_CP061007.1"/>
</dbReference>
<evidence type="ECO:0000256" key="1">
    <source>
        <dbReference type="ARBA" id="ARBA00009437"/>
    </source>
</evidence>
<sequence>MGITSGQLALVRAIEEHGSLARAAHALGITAPAVSQQIARMERDVGSAVVERGARGTQLTELGKLLAVHAERVAAELEQAREAVAHYLGDHALRLRVGAFPSAAVALLPEALTALRYRHPDVELSVSDLVSDSGPELVAAGELDVAITASYGQPLAIESNVRLEHLCVDPIYVVLPDDHRLASRSSDEAVEISELGEDVWACGVAGRPARTQLEVAAAQFGVAARRNFQTESYDVAQALTSSGVAVAFVPELALVRARRTQTRRLLPELHRDIFAALPSTTDHVALAVELLALLRQGHCG</sequence>
<dbReference type="GO" id="GO:0005829">
    <property type="term" value="C:cytosol"/>
    <property type="evidence" value="ECO:0007669"/>
    <property type="project" value="TreeGrafter"/>
</dbReference>
<dbReference type="Pfam" id="PF00126">
    <property type="entry name" value="HTH_1"/>
    <property type="match status" value="1"/>
</dbReference>
<protein>
    <submittedName>
        <fullName evidence="6">Molybdate transport repressor ModE-like protein</fullName>
    </submittedName>
</protein>
<evidence type="ECO:0000313" key="7">
    <source>
        <dbReference type="Proteomes" id="UP000233786"/>
    </source>
</evidence>
<dbReference type="InterPro" id="IPR050950">
    <property type="entry name" value="HTH-type_LysR_regulators"/>
</dbReference>
<dbReference type="Gene3D" id="1.10.10.10">
    <property type="entry name" value="Winged helix-like DNA-binding domain superfamily/Winged helix DNA-binding domain"/>
    <property type="match status" value="1"/>
</dbReference>
<dbReference type="PROSITE" id="PS50931">
    <property type="entry name" value="HTH_LYSR"/>
    <property type="match status" value="1"/>
</dbReference>
<dbReference type="GO" id="GO:0003677">
    <property type="term" value="F:DNA binding"/>
    <property type="evidence" value="ECO:0007669"/>
    <property type="project" value="UniProtKB-KW"/>
</dbReference>
<keyword evidence="7" id="KW-1185">Reference proteome</keyword>
<dbReference type="Pfam" id="PF03466">
    <property type="entry name" value="LysR_substrate"/>
    <property type="match status" value="1"/>
</dbReference>
<reference evidence="6" key="1">
    <citation type="submission" date="2017-12" db="EMBL/GenBank/DDBJ databases">
        <title>Sequencing the genomes of 1000 Actinobacteria strains.</title>
        <authorList>
            <person name="Klenk H.-P."/>
        </authorList>
    </citation>
    <scope>NUCLEOTIDE SEQUENCE [LARGE SCALE GENOMIC DNA]</scope>
    <source>
        <strain evidence="6">DSM 44228</strain>
    </source>
</reference>
<dbReference type="PANTHER" id="PTHR30419">
    <property type="entry name" value="HTH-TYPE TRANSCRIPTIONAL REGULATOR YBHD"/>
    <property type="match status" value="1"/>
</dbReference>
<dbReference type="SUPFAM" id="SSF53850">
    <property type="entry name" value="Periplasmic binding protein-like II"/>
    <property type="match status" value="1"/>
</dbReference>
<dbReference type="EMBL" id="PJNB01000001">
    <property type="protein sequence ID" value="PKW16591.1"/>
    <property type="molecule type" value="Genomic_DNA"/>
</dbReference>
<evidence type="ECO:0000256" key="4">
    <source>
        <dbReference type="ARBA" id="ARBA00023163"/>
    </source>
</evidence>
<gene>
    <name evidence="6" type="ORF">A8926_4433</name>
</gene>
<evidence type="ECO:0000313" key="6">
    <source>
        <dbReference type="EMBL" id="PKW16591.1"/>
    </source>
</evidence>
<proteinExistence type="inferred from homology"/>
<dbReference type="InterPro" id="IPR036390">
    <property type="entry name" value="WH_DNA-bd_sf"/>
</dbReference>
<keyword evidence="3" id="KW-0238">DNA-binding</keyword>
<dbReference type="InterPro" id="IPR000847">
    <property type="entry name" value="LysR_HTH_N"/>
</dbReference>
<dbReference type="OrthoDB" id="4131546at2"/>
<dbReference type="Gene3D" id="3.40.190.10">
    <property type="entry name" value="Periplasmic binding protein-like II"/>
    <property type="match status" value="2"/>
</dbReference>
<dbReference type="STRING" id="994479.GCA_000194155_07380"/>
<feature type="domain" description="HTH lysR-type" evidence="5">
    <location>
        <begin position="3"/>
        <end position="60"/>
    </location>
</feature>
<evidence type="ECO:0000256" key="3">
    <source>
        <dbReference type="ARBA" id="ARBA00023125"/>
    </source>
</evidence>
<dbReference type="GO" id="GO:0003700">
    <property type="term" value="F:DNA-binding transcription factor activity"/>
    <property type="evidence" value="ECO:0007669"/>
    <property type="project" value="InterPro"/>
</dbReference>